<feature type="transmembrane region" description="Helical" evidence="4">
    <location>
        <begin position="374"/>
        <end position="393"/>
    </location>
</feature>
<dbReference type="PIRSF" id="PIRSF005690">
    <property type="entry name" value="GerBA"/>
    <property type="match status" value="1"/>
</dbReference>
<dbReference type="InterPro" id="IPR004995">
    <property type="entry name" value="Spore_Ger"/>
</dbReference>
<feature type="region of interest" description="Disordered" evidence="3">
    <location>
        <begin position="460"/>
        <end position="485"/>
    </location>
</feature>
<evidence type="ECO:0000256" key="3">
    <source>
        <dbReference type="SAM" id="MobiDB-lite"/>
    </source>
</evidence>
<feature type="transmembrane region" description="Helical" evidence="4">
    <location>
        <begin position="322"/>
        <end position="340"/>
    </location>
</feature>
<keyword evidence="2 4" id="KW-0472">Membrane</keyword>
<feature type="compositionally biased region" description="Basic and acidic residues" evidence="3">
    <location>
        <begin position="464"/>
        <end position="485"/>
    </location>
</feature>
<dbReference type="Proteomes" id="UP000618943">
    <property type="component" value="Unassembled WGS sequence"/>
</dbReference>
<keyword evidence="6" id="KW-1185">Reference proteome</keyword>
<feature type="transmembrane region" description="Helical" evidence="4">
    <location>
        <begin position="283"/>
        <end position="302"/>
    </location>
</feature>
<gene>
    <name evidence="5" type="ORF">JFL43_20455</name>
</gene>
<feature type="transmembrane region" description="Helical" evidence="4">
    <location>
        <begin position="405"/>
        <end position="430"/>
    </location>
</feature>
<sequence>MQPAKKEIDVNALKQLFQKSADVLFQTYTFDQHKVQFITCEAMTDHQLLNEVIVPRVQLIFKNIAEKSLEEAIVTQLYIPNLKKLDDLEEAILLVYTGHVLLYFEEELLLFSSNIARKPNRKPEETRLEVLVKGPRDNFIEDITVNIALVRKRLPTNSLCVEKFELGKRSKTTVAVLYFDDIANKEVLNEIKKEINKVDTDIVFSGDQLMEKIHKSGKLFPREDYTGRPDYAIQSLVRGRFLILVDGVAYGVITPVNLFFLLKTGEDNENSIVFSSMVRLLRVSSIFIGLLLPAFWLALTTFHQNQLPLQMLATVVQLNTGLPLPSPLEMLLMLLMFELFREAGLRLPSAIGGTISVVGGLIIGDAAIRSGVTSPAMIVIIAISTIATFTLVNQSLVTAVSILRICFIVATALLGLFGFFISLYFTIFYLSNVRIFGVPYMNIATDLNWSTIKKSLFRSPPNQYDERPNMLDPQDQTRSKEEKDE</sequence>
<dbReference type="PANTHER" id="PTHR22550">
    <property type="entry name" value="SPORE GERMINATION PROTEIN"/>
    <property type="match status" value="1"/>
</dbReference>
<dbReference type="InterPro" id="IPR050768">
    <property type="entry name" value="UPF0353/GerABKA_families"/>
</dbReference>
<evidence type="ECO:0000256" key="4">
    <source>
        <dbReference type="SAM" id="Phobius"/>
    </source>
</evidence>
<dbReference type="RefSeq" id="WP_200750460.1">
    <property type="nucleotide sequence ID" value="NZ_JAEOAH010000051.1"/>
</dbReference>
<evidence type="ECO:0000256" key="2">
    <source>
        <dbReference type="ARBA" id="ARBA00023136"/>
    </source>
</evidence>
<keyword evidence="4" id="KW-0812">Transmembrane</keyword>
<comment type="similarity">
    <text evidence="1">Belongs to the GerABKA family.</text>
</comment>
<organism evidence="5 6">
    <name type="scientific">Viridibacillus soli</name>
    <dbReference type="NCBI Taxonomy" id="2798301"/>
    <lineage>
        <taxon>Bacteria</taxon>
        <taxon>Bacillati</taxon>
        <taxon>Bacillota</taxon>
        <taxon>Bacilli</taxon>
        <taxon>Bacillales</taxon>
        <taxon>Caryophanaceae</taxon>
        <taxon>Viridibacillus</taxon>
    </lineage>
</organism>
<feature type="transmembrane region" description="Helical" evidence="4">
    <location>
        <begin position="241"/>
        <end position="262"/>
    </location>
</feature>
<dbReference type="PANTHER" id="PTHR22550:SF5">
    <property type="entry name" value="LEUCINE ZIPPER PROTEIN 4"/>
    <property type="match status" value="1"/>
</dbReference>
<evidence type="ECO:0000256" key="1">
    <source>
        <dbReference type="ARBA" id="ARBA00005278"/>
    </source>
</evidence>
<dbReference type="EMBL" id="JAEOAH010000051">
    <property type="protein sequence ID" value="MBK3497158.1"/>
    <property type="molecule type" value="Genomic_DNA"/>
</dbReference>
<accession>A0ABS1HCL0</accession>
<comment type="caution">
    <text evidence="5">The sequence shown here is derived from an EMBL/GenBank/DDBJ whole genome shotgun (WGS) entry which is preliminary data.</text>
</comment>
<reference evidence="5 6" key="1">
    <citation type="submission" date="2020-12" db="EMBL/GenBank/DDBJ databases">
        <title>YIM B01967 draft genome.</title>
        <authorList>
            <person name="Yan X."/>
        </authorList>
    </citation>
    <scope>NUCLEOTIDE SEQUENCE [LARGE SCALE GENOMIC DNA]</scope>
    <source>
        <strain evidence="5 6">YIM B01967</strain>
    </source>
</reference>
<dbReference type="Pfam" id="PF03323">
    <property type="entry name" value="GerA"/>
    <property type="match status" value="1"/>
</dbReference>
<evidence type="ECO:0000313" key="5">
    <source>
        <dbReference type="EMBL" id="MBK3497158.1"/>
    </source>
</evidence>
<proteinExistence type="inferred from homology"/>
<keyword evidence="4" id="KW-1133">Transmembrane helix</keyword>
<evidence type="ECO:0000313" key="6">
    <source>
        <dbReference type="Proteomes" id="UP000618943"/>
    </source>
</evidence>
<name>A0ABS1HCL0_9BACL</name>
<feature type="transmembrane region" description="Helical" evidence="4">
    <location>
        <begin position="347"/>
        <end position="368"/>
    </location>
</feature>
<protein>
    <submittedName>
        <fullName evidence="5">Spore germination protein</fullName>
    </submittedName>
</protein>